<comment type="caution">
    <text evidence="2">The sequence shown here is derived from an EMBL/GenBank/DDBJ whole genome shotgun (WGS) entry which is preliminary data.</text>
</comment>
<name>A0A372ZPG6_9ACTN</name>
<accession>A0A372ZPG6</accession>
<reference evidence="2 3" key="1">
    <citation type="submission" date="2018-08" db="EMBL/GenBank/DDBJ databases">
        <title>Diversity &amp; Physiological Properties of Lignin-Decomposing Actinobacteria from Soil.</title>
        <authorList>
            <person name="Roh S.G."/>
            <person name="Kim S.B."/>
        </authorList>
    </citation>
    <scope>NUCLEOTIDE SEQUENCE [LARGE SCALE GENOMIC DNA]</scope>
    <source>
        <strain evidence="2 3">MMS17-GH009</strain>
    </source>
</reference>
<dbReference type="RefSeq" id="WP_117486152.1">
    <property type="nucleotide sequence ID" value="NZ_QVIG01000001.1"/>
</dbReference>
<dbReference type="AlphaFoldDB" id="A0A372ZPG6"/>
<evidence type="ECO:0000256" key="1">
    <source>
        <dbReference type="SAM" id="MobiDB-lite"/>
    </source>
</evidence>
<keyword evidence="3" id="KW-1185">Reference proteome</keyword>
<protein>
    <recommendedName>
        <fullName evidence="4">Ankyrin</fullName>
    </recommendedName>
</protein>
<feature type="region of interest" description="Disordered" evidence="1">
    <location>
        <begin position="1"/>
        <end position="21"/>
    </location>
</feature>
<organism evidence="2 3">
    <name type="scientific">Kitasatospora xanthocidica</name>
    <dbReference type="NCBI Taxonomy" id="83382"/>
    <lineage>
        <taxon>Bacteria</taxon>
        <taxon>Bacillati</taxon>
        <taxon>Actinomycetota</taxon>
        <taxon>Actinomycetes</taxon>
        <taxon>Kitasatosporales</taxon>
        <taxon>Streptomycetaceae</taxon>
        <taxon>Kitasatospora</taxon>
    </lineage>
</organism>
<proteinExistence type="predicted"/>
<gene>
    <name evidence="2" type="ORF">DR950_05755</name>
</gene>
<dbReference type="Proteomes" id="UP000263377">
    <property type="component" value="Unassembled WGS sequence"/>
</dbReference>
<dbReference type="EMBL" id="QVIG01000001">
    <property type="protein sequence ID" value="RGD57362.1"/>
    <property type="molecule type" value="Genomic_DNA"/>
</dbReference>
<evidence type="ECO:0008006" key="4">
    <source>
        <dbReference type="Google" id="ProtNLM"/>
    </source>
</evidence>
<sequence>MLLTRSDQRRDDRPAPPDVRGDFEVHLTVEPGAAEALAAWARGHDVKFTHILLARGAAPSQPMLTLRADGTLAEVAAVTSRTADGLARAGFTVLRAKIEAAPWAHGVPASDEDAVPHGASRYFEHHVKLLLPGPVSEADDARLATLTELAVRHGAHLSRNPRRVRADGRCEWFVTQRCRSVGLDTAGRRLEALLRDLAADGREVVSVEREFVVVDSHEDLDAGWISEHGHGARPYGDGEGEQG</sequence>
<evidence type="ECO:0000313" key="2">
    <source>
        <dbReference type="EMBL" id="RGD57362.1"/>
    </source>
</evidence>
<evidence type="ECO:0000313" key="3">
    <source>
        <dbReference type="Proteomes" id="UP000263377"/>
    </source>
</evidence>